<dbReference type="PROSITE" id="PS50013">
    <property type="entry name" value="CHROMO_2"/>
    <property type="match status" value="1"/>
</dbReference>
<dbReference type="InterPro" id="IPR012337">
    <property type="entry name" value="RNaseH-like_sf"/>
</dbReference>
<dbReference type="GO" id="GO:0005634">
    <property type="term" value="C:nucleus"/>
    <property type="evidence" value="ECO:0007669"/>
    <property type="project" value="UniProtKB-SubCell"/>
</dbReference>
<keyword evidence="7" id="KW-1185">Reference proteome</keyword>
<feature type="region of interest" description="Disordered" evidence="3">
    <location>
        <begin position="52"/>
        <end position="79"/>
    </location>
</feature>
<feature type="compositionally biased region" description="Pro residues" evidence="3">
    <location>
        <begin position="545"/>
        <end position="557"/>
    </location>
</feature>
<accession>V8N7M6</accession>
<dbReference type="EMBL" id="AZIM01007535">
    <property type="protein sequence ID" value="ETE57916.1"/>
    <property type="molecule type" value="Genomic_DNA"/>
</dbReference>
<feature type="compositionally biased region" description="Basic and acidic residues" evidence="3">
    <location>
        <begin position="261"/>
        <end position="270"/>
    </location>
</feature>
<evidence type="ECO:0000313" key="6">
    <source>
        <dbReference type="EMBL" id="ETE57916.1"/>
    </source>
</evidence>
<feature type="region of interest" description="Disordered" evidence="3">
    <location>
        <begin position="536"/>
        <end position="565"/>
    </location>
</feature>
<gene>
    <name evidence="6" type="primary">infB</name>
    <name evidence="6" type="ORF">L345_16365</name>
</gene>
<dbReference type="Pfam" id="PF18701">
    <property type="entry name" value="DUF5641"/>
    <property type="match status" value="1"/>
</dbReference>
<reference evidence="6 7" key="1">
    <citation type="journal article" date="2013" name="Proc. Natl. Acad. Sci. U.S.A.">
        <title>The king cobra genome reveals dynamic gene evolution and adaptation in the snake venom system.</title>
        <authorList>
            <person name="Vonk F.J."/>
            <person name="Casewell N.R."/>
            <person name="Henkel C.V."/>
            <person name="Heimberg A.M."/>
            <person name="Jansen H.J."/>
            <person name="McCleary R.J."/>
            <person name="Kerkkamp H.M."/>
            <person name="Vos R.A."/>
            <person name="Guerreiro I."/>
            <person name="Calvete J.J."/>
            <person name="Wuster W."/>
            <person name="Woods A.E."/>
            <person name="Logan J.M."/>
            <person name="Harrison R.A."/>
            <person name="Castoe T.A."/>
            <person name="de Koning A.P."/>
            <person name="Pollock D.D."/>
            <person name="Yandell M."/>
            <person name="Calderon D."/>
            <person name="Renjifo C."/>
            <person name="Currier R.B."/>
            <person name="Salgado D."/>
            <person name="Pla D."/>
            <person name="Sanz L."/>
            <person name="Hyder A.S."/>
            <person name="Ribeiro J.M."/>
            <person name="Arntzen J.W."/>
            <person name="van den Thillart G.E."/>
            <person name="Boetzer M."/>
            <person name="Pirovano W."/>
            <person name="Dirks R.P."/>
            <person name="Spaink H.P."/>
            <person name="Duboule D."/>
            <person name="McGlinn E."/>
            <person name="Kini R.M."/>
            <person name="Richardson M.K."/>
        </authorList>
    </citation>
    <scope>NUCLEOTIDE SEQUENCE</scope>
    <source>
        <tissue evidence="6">Blood</tissue>
    </source>
</reference>
<organism evidence="6 7">
    <name type="scientific">Ophiophagus hannah</name>
    <name type="common">King cobra</name>
    <name type="synonym">Naja hannah</name>
    <dbReference type="NCBI Taxonomy" id="8665"/>
    <lineage>
        <taxon>Eukaryota</taxon>
        <taxon>Metazoa</taxon>
        <taxon>Chordata</taxon>
        <taxon>Craniata</taxon>
        <taxon>Vertebrata</taxon>
        <taxon>Euteleostomi</taxon>
        <taxon>Lepidosauria</taxon>
        <taxon>Squamata</taxon>
        <taxon>Bifurcata</taxon>
        <taxon>Unidentata</taxon>
        <taxon>Episquamata</taxon>
        <taxon>Toxicofera</taxon>
        <taxon>Serpentes</taxon>
        <taxon>Colubroidea</taxon>
        <taxon>Elapidae</taxon>
        <taxon>Elapinae</taxon>
        <taxon>Ophiophagus</taxon>
    </lineage>
</organism>
<dbReference type="SUPFAM" id="SSF54160">
    <property type="entry name" value="Chromo domain-like"/>
    <property type="match status" value="1"/>
</dbReference>
<dbReference type="InterPro" id="IPR016197">
    <property type="entry name" value="Chromo-like_dom_sf"/>
</dbReference>
<dbReference type="Gene3D" id="3.30.420.10">
    <property type="entry name" value="Ribonuclease H-like superfamily/Ribonuclease H"/>
    <property type="match status" value="2"/>
</dbReference>
<dbReference type="InterPro" id="IPR036397">
    <property type="entry name" value="RNaseH_sf"/>
</dbReference>
<dbReference type="SUPFAM" id="SSF53098">
    <property type="entry name" value="Ribonuclease H-like"/>
    <property type="match status" value="2"/>
</dbReference>
<evidence type="ECO:0000256" key="2">
    <source>
        <dbReference type="SAM" id="Coils"/>
    </source>
</evidence>
<dbReference type="Gene3D" id="2.40.50.40">
    <property type="match status" value="1"/>
</dbReference>
<dbReference type="GO" id="GO:0003676">
    <property type="term" value="F:nucleic acid binding"/>
    <property type="evidence" value="ECO:0007669"/>
    <property type="project" value="InterPro"/>
</dbReference>
<dbReference type="Pfam" id="PF05380">
    <property type="entry name" value="Peptidase_A17"/>
    <property type="match status" value="1"/>
</dbReference>
<dbReference type="InterPro" id="IPR008042">
    <property type="entry name" value="Retrotrans_Pao"/>
</dbReference>
<sequence>MEQLQAENMQLQQKCPVAVPDKFDGNQAGSVLSKDSLQAALHEALQLEGTLGERATSDIDPRSHVASSHYSKKASSLHPRPARFQAVSSVSQQFSAASSSHPSRASSHCSDVSKVSKAASYADQAAEAEIEAAVADVDLRATEEVTRQKEAVAAQAEVQASQQAEMAKAQASQQVQMAKQQAERAKAQASQQAEMAKAQAKLELLIRQRETATKTAQAAALQKIANAASLNFSLDRLPEPRNQKEEFQPQTLNASHKPEIVRPKTRDSIPKNRKPNPMSQDLLGKQLRPPVTTKIFQQVGMQTATIATLNSRAKEFLPHPQGISNADMRIPAYVLTDHDLLIKYTENHQLSTTIALEPEHYAYEDAIPRDDLPSQRGNREPLLQWGKLDLAANKLKFLLAWLGPQSVEIVKDIYSAIVNDPSTALKQVEPSFALLQEFVARQTLNNYLPIDKAHNRNSTPLKSIVQIAREHNLTTTHKTGVVTSAIKSASENPSDTTQFKSPTMKRVQFCPLHNSRHLLNRCQAFAQKPLCLSDMHPAVLHPDPDPPQQTTPNPPSNKVPQQAAKIQPGPAASVKCMAVCADPLFPRFCHQICLANMYPDDTWKKPSSFFDLFDIQKDEVHFMISMCTIPQCMVGRRATGLCIAPLDGSSHFLLPPVLEWDGIPSDRSQIATPEVASNIPHLKHLAHHFPALDPEAEILLLLGVDAPYTLACIKLVMGLTYAPFAFKTQLGWGITGVVCVNRLQAPTQAHTLATSVLKNGRPSHLKPCQEHFTLSAIKPVLGEALFQTTKEDNDLALSIEDKSSWVTPLPFCTPRQHLPNNQQHVLSRLFTHLVEFMDEMVQNGHAELALPLRKDEECWYLPFFGFQGHSLNKALLTGPDLTNSLLGVLIRFRKKAIAIMVNTQQMFYSFLIREDHCNYLRFLWFSDEQHNQRISEYRMKVHVFGNGKLRSTTAEATWFVEHNFYVDNGLKSVSTPAVAIDLLKNTRQMLGNANLRLHKIASNSEKVLKAFNPEDHAKGLQDLDFSSDAPITQHSLGLCWDLKKDFFTFKTPTLKTDFMRKGVLQLLSPFKIESYCACSPKTPKIGMNCSHQNRSKNGRHGATLYVVSKTFTYSTHASTKAVAAVAYLRVYSGESNIYVRFVMGKAKLAPQQGHTIPWLELCGAALAAELADTITKMIDLELEPTTFYTDSKVVLGYIYNESRCFYVYVSIRVERIRRSSKPEQWRYVPTDHNPADHATRSIPASQLAELTWLKGPEFLSRTDTLKPGEPELYELLDPDQDADIRPLVKKMNEQAICKATMVKHKKEGPLEPARFERFSRWKPLVLAMTVIVCAIVHFQSHRKSREMNTNKCTTRRISTGTRMPESHHFTEGAVRVNGLWIIGAKRCIMTVLHRCLHCRKQRGATLHQMIADLPPEHLCPELPFTNVGLDVFGPWSVSARRTRGGQANSKQWAVLFTCLSIQAVHIEDIESMDVSCFINALRRFQACRGPVKVFRSDHGMNFVGACKELQIEEGICPNSPIDGYLKAHNCAWIFNPPHASHMGGAWECMIRIAHRILDSMLMKAPMLTHETLSTLMAEVAATINGRPLVLVSSDPENLTILTPATLLTQKMGDWPTPLGNFDSKDLYKQQWRQVQQLANTFWNHWKQEYLSTLQDCHKWKTKELNLEEGDLVLLKDKDVHRNLWPMGLVHKILPSSDGLVQVKVLIVRLLDSSCDQQAFTKKLYTRPITDLVFLHSCLDPSSVLVSHPLAPSLWDERSLFFYTMKHHLEGARHQVKVRMDHKNLEFLKTAWKLNQRQIRWADALLWKPKYLHPEDQLPLWMVLPIVFLRSSGASGPMGSDMGGAVARHSGTLMVPRQALCDGGATSGTYLVSAMIILWRGTLASSTLCILCLGLSGCPDYDTTFSSMSRPVCDARRPTLADTGETLGCHFDGLFDGFASVFGIYHSVRGGAQITAQFWKWLMMAFDVKIYLSSAHHPETNGRTEKVNGILEQYLCCFVKQQQDNWSDYLAVAEFAFNNSQHTSMETTPFLANVGYHPWFFPLMQLDLPVPEANVYLQRGLQMSCGLLSAGDTVIGCGGSDVVVHQAPSVVINPVAYHLTLPQLLHVQPIFHRSLLVPEWQACLLRQSDHPPPAPHNGEGPPEYEVTSIRDSRWLQYLIKRKGYGLEDFTWKDVTSVHAPALVDTFHNQFPSRLHPDHQTWGKGPAMAAAELDSKEERGPGRESGDDLDEGLAFNAGMGPTTGSCEADGPVRVCTDLLEGKSS</sequence>
<evidence type="ECO:0000313" key="7">
    <source>
        <dbReference type="Proteomes" id="UP000018936"/>
    </source>
</evidence>
<protein>
    <submittedName>
        <fullName evidence="6">InfB</fullName>
    </submittedName>
</protein>
<comment type="caution">
    <text evidence="6">The sequence shown here is derived from an EMBL/GenBank/DDBJ whole genome shotgun (WGS) entry which is preliminary data.</text>
</comment>
<name>V8N7M6_OPHHA</name>
<dbReference type="InterPro" id="IPR040676">
    <property type="entry name" value="DUF5641"/>
</dbReference>
<dbReference type="PANTHER" id="PTHR47331">
    <property type="entry name" value="PHD-TYPE DOMAIN-CONTAINING PROTEIN"/>
    <property type="match status" value="1"/>
</dbReference>
<keyword evidence="2" id="KW-0175">Coiled coil</keyword>
<evidence type="ECO:0000259" key="4">
    <source>
        <dbReference type="PROSITE" id="PS50013"/>
    </source>
</evidence>
<feature type="region of interest" description="Disordered" evidence="3">
    <location>
        <begin position="2194"/>
        <end position="2248"/>
    </location>
</feature>
<feature type="non-terminal residue" evidence="6">
    <location>
        <position position="1"/>
    </location>
</feature>
<dbReference type="PROSITE" id="PS50994">
    <property type="entry name" value="INTEGRASE"/>
    <property type="match status" value="1"/>
</dbReference>
<evidence type="ECO:0000256" key="1">
    <source>
        <dbReference type="ARBA" id="ARBA00004123"/>
    </source>
</evidence>
<dbReference type="InterPro" id="IPR000953">
    <property type="entry name" value="Chromo/chromo_shadow_dom"/>
</dbReference>
<feature type="domain" description="Integrase catalytic" evidence="5">
    <location>
        <begin position="1943"/>
        <end position="2036"/>
    </location>
</feature>
<feature type="domain" description="Chromo" evidence="4">
    <location>
        <begin position="2143"/>
        <end position="2197"/>
    </location>
</feature>
<dbReference type="PANTHER" id="PTHR47331:SF6">
    <property type="entry name" value="DOUBLECORTIN DOMAIN-CONTAINING PROTEIN"/>
    <property type="match status" value="1"/>
</dbReference>
<comment type="subcellular location">
    <subcellularLocation>
        <location evidence="1">Nucleus</location>
    </subcellularLocation>
</comment>
<dbReference type="Proteomes" id="UP000018936">
    <property type="component" value="Unassembled WGS sequence"/>
</dbReference>
<evidence type="ECO:0000259" key="5">
    <source>
        <dbReference type="PROSITE" id="PS50994"/>
    </source>
</evidence>
<dbReference type="OrthoDB" id="9903861at2759"/>
<feature type="compositionally biased region" description="Basic and acidic residues" evidence="3">
    <location>
        <begin position="2211"/>
        <end position="2224"/>
    </location>
</feature>
<evidence type="ECO:0000256" key="3">
    <source>
        <dbReference type="SAM" id="MobiDB-lite"/>
    </source>
</evidence>
<proteinExistence type="predicted"/>
<feature type="region of interest" description="Disordered" evidence="3">
    <location>
        <begin position="261"/>
        <end position="284"/>
    </location>
</feature>
<dbReference type="GO" id="GO:0015074">
    <property type="term" value="P:DNA integration"/>
    <property type="evidence" value="ECO:0007669"/>
    <property type="project" value="InterPro"/>
</dbReference>
<feature type="coiled-coil region" evidence="2">
    <location>
        <begin position="161"/>
        <end position="215"/>
    </location>
</feature>
<dbReference type="InterPro" id="IPR001584">
    <property type="entry name" value="Integrase_cat-core"/>
</dbReference>